<sequence>MSDDDYADRCSPKKLAPQQRSKLRQQSAVKRKAADISASQDASYDSPESVEQPISQKRARVKQQKRPGQGSKVSKSPNKPPPKVDDILQLRLACRDKRHELDAIANKDGGALAMIEAINRLSTEQQWGKLVIYRSRHSPDYQHAHDEHRAWENYRFGRWEVISKLLDFVFLHIEIIIRLQKVEYRSLWAHSQVEENVPACIIAFVKILAGKSARLTQGRDISLRAWAANWDVVKWIEIFQVDTATYQEHEELLDYRIW</sequence>
<accession>A0AAN7WJP6</accession>
<protein>
    <submittedName>
        <fullName evidence="2">Uncharacterized protein</fullName>
    </submittedName>
</protein>
<dbReference type="EMBL" id="JAVRQU010000001">
    <property type="protein sequence ID" value="KAK5708411.1"/>
    <property type="molecule type" value="Genomic_DNA"/>
</dbReference>
<feature type="region of interest" description="Disordered" evidence="1">
    <location>
        <begin position="1"/>
        <end position="84"/>
    </location>
</feature>
<gene>
    <name evidence="2" type="ORF">LTR97_000951</name>
</gene>
<dbReference type="Proteomes" id="UP001310594">
    <property type="component" value="Unassembled WGS sequence"/>
</dbReference>
<proteinExistence type="predicted"/>
<feature type="compositionally biased region" description="Polar residues" evidence="1">
    <location>
        <begin position="18"/>
        <end position="28"/>
    </location>
</feature>
<reference evidence="2" key="1">
    <citation type="submission" date="2023-08" db="EMBL/GenBank/DDBJ databases">
        <title>Black Yeasts Isolated from many extreme environments.</title>
        <authorList>
            <person name="Coleine C."/>
            <person name="Stajich J.E."/>
            <person name="Selbmann L."/>
        </authorList>
    </citation>
    <scope>NUCLEOTIDE SEQUENCE</scope>
    <source>
        <strain evidence="2">CCFEE 5810</strain>
    </source>
</reference>
<name>A0AAN7WJP6_9PEZI</name>
<organism evidence="2 3">
    <name type="scientific">Elasticomyces elasticus</name>
    <dbReference type="NCBI Taxonomy" id="574655"/>
    <lineage>
        <taxon>Eukaryota</taxon>
        <taxon>Fungi</taxon>
        <taxon>Dikarya</taxon>
        <taxon>Ascomycota</taxon>
        <taxon>Pezizomycotina</taxon>
        <taxon>Dothideomycetes</taxon>
        <taxon>Dothideomycetidae</taxon>
        <taxon>Mycosphaerellales</taxon>
        <taxon>Teratosphaeriaceae</taxon>
        <taxon>Elasticomyces</taxon>
    </lineage>
</organism>
<evidence type="ECO:0000313" key="2">
    <source>
        <dbReference type="EMBL" id="KAK5708411.1"/>
    </source>
</evidence>
<comment type="caution">
    <text evidence="2">The sequence shown here is derived from an EMBL/GenBank/DDBJ whole genome shotgun (WGS) entry which is preliminary data.</text>
</comment>
<evidence type="ECO:0000256" key="1">
    <source>
        <dbReference type="SAM" id="MobiDB-lite"/>
    </source>
</evidence>
<dbReference type="AlphaFoldDB" id="A0AAN7WJP6"/>
<evidence type="ECO:0000313" key="3">
    <source>
        <dbReference type="Proteomes" id="UP001310594"/>
    </source>
</evidence>